<evidence type="ECO:0008006" key="3">
    <source>
        <dbReference type="Google" id="ProtNLM"/>
    </source>
</evidence>
<protein>
    <recommendedName>
        <fullName evidence="3">Antibiotic biosynthesis monooxygenase</fullName>
    </recommendedName>
</protein>
<dbReference type="Proteomes" id="UP000638848">
    <property type="component" value="Unassembled WGS sequence"/>
</dbReference>
<reference evidence="1" key="2">
    <citation type="submission" date="2020-09" db="EMBL/GenBank/DDBJ databases">
        <authorList>
            <person name="Sun Q."/>
            <person name="Zhou Y."/>
        </authorList>
    </citation>
    <scope>NUCLEOTIDE SEQUENCE</scope>
    <source>
        <strain evidence="1">CGMCC 1.12187</strain>
    </source>
</reference>
<keyword evidence="2" id="KW-1185">Reference proteome</keyword>
<proteinExistence type="predicted"/>
<dbReference type="InterPro" id="IPR011008">
    <property type="entry name" value="Dimeric_a/b-barrel"/>
</dbReference>
<sequence>MDQQAHVVTEVSAHISPEREAQLLEGFRALALEPFPEGLLHSALLSDGDGRWKVHTTWRDQASLTAMRSTGQPPAALRLFRSVGAEPTVAIWQVAATLTPPETPDP</sequence>
<accession>A0A917M0R3</accession>
<dbReference type="SUPFAM" id="SSF54909">
    <property type="entry name" value="Dimeric alpha+beta barrel"/>
    <property type="match status" value="1"/>
</dbReference>
<organism evidence="1 2">
    <name type="scientific">Kocuria dechangensis</name>
    <dbReference type="NCBI Taxonomy" id="1176249"/>
    <lineage>
        <taxon>Bacteria</taxon>
        <taxon>Bacillati</taxon>
        <taxon>Actinomycetota</taxon>
        <taxon>Actinomycetes</taxon>
        <taxon>Micrococcales</taxon>
        <taxon>Micrococcaceae</taxon>
        <taxon>Kocuria</taxon>
    </lineage>
</organism>
<dbReference type="EMBL" id="BMEQ01000048">
    <property type="protein sequence ID" value="GGG71702.1"/>
    <property type="molecule type" value="Genomic_DNA"/>
</dbReference>
<comment type="caution">
    <text evidence="1">The sequence shown here is derived from an EMBL/GenBank/DDBJ whole genome shotgun (WGS) entry which is preliminary data.</text>
</comment>
<dbReference type="RefSeq" id="WP_188540465.1">
    <property type="nucleotide sequence ID" value="NZ_BMEQ01000048.1"/>
</dbReference>
<evidence type="ECO:0000313" key="1">
    <source>
        <dbReference type="EMBL" id="GGG71702.1"/>
    </source>
</evidence>
<name>A0A917M0R3_9MICC</name>
<gene>
    <name evidence="1" type="ORF">GCM10011374_40540</name>
</gene>
<dbReference type="AlphaFoldDB" id="A0A917M0R3"/>
<reference evidence="1" key="1">
    <citation type="journal article" date="2014" name="Int. J. Syst. Evol. Microbiol.">
        <title>Complete genome sequence of Corynebacterium casei LMG S-19264T (=DSM 44701T), isolated from a smear-ripened cheese.</title>
        <authorList>
            <consortium name="US DOE Joint Genome Institute (JGI-PGF)"/>
            <person name="Walter F."/>
            <person name="Albersmeier A."/>
            <person name="Kalinowski J."/>
            <person name="Ruckert C."/>
        </authorList>
    </citation>
    <scope>NUCLEOTIDE SEQUENCE</scope>
    <source>
        <strain evidence="1">CGMCC 1.12187</strain>
    </source>
</reference>
<evidence type="ECO:0000313" key="2">
    <source>
        <dbReference type="Proteomes" id="UP000638848"/>
    </source>
</evidence>